<keyword evidence="4 6" id="KW-0274">FAD</keyword>
<organism evidence="9 10">
    <name type="scientific">Tremella mesenterica</name>
    <name type="common">Jelly fungus</name>
    <dbReference type="NCBI Taxonomy" id="5217"/>
    <lineage>
        <taxon>Eukaryota</taxon>
        <taxon>Fungi</taxon>
        <taxon>Dikarya</taxon>
        <taxon>Basidiomycota</taxon>
        <taxon>Agaricomycotina</taxon>
        <taxon>Tremellomycetes</taxon>
        <taxon>Tremellales</taxon>
        <taxon>Tremellaceae</taxon>
        <taxon>Tremella</taxon>
    </lineage>
</organism>
<name>A0A4Q1BQB3_TREME</name>
<sequence>MARPPLAPLLKVDDGFRGPKLDPYVYSDHVISSTTTLSPDHVLLTIPLSAASRESFSPNAPLPLGSTTSHTPQNPERDPAEITVQHVMIKQPDLQIERPYTPVNDPGLDGEMRLVVKRVRGGEVGRMLHSRHANELVGLRGPLTTFSIIPEAYDRIVMISSGTGVAPFLQLLASLPPQSSDPTRKAGRYHLVHLKPDSEQVDWAATSGLLPRLQEKLSYDLSTYRPEKIQKSSIQKALGSSDRSHILVLVCLPPHLMRPLCGLLGPNLEQGPITGILGELGLDNRHVWKLE</sequence>
<dbReference type="InterPro" id="IPR039261">
    <property type="entry name" value="FNR_nucleotide-bd"/>
</dbReference>
<dbReference type="AlphaFoldDB" id="A0A4Q1BQB3"/>
<feature type="binding site" evidence="6">
    <location>
        <position position="99"/>
    </location>
    <ligand>
        <name>FAD</name>
        <dbReference type="ChEBI" id="CHEBI:57692"/>
    </ligand>
</feature>
<dbReference type="Gene3D" id="3.40.50.80">
    <property type="entry name" value="Nucleotide-binding domain of ferredoxin-NADP reductase (FNR) module"/>
    <property type="match status" value="1"/>
</dbReference>
<dbReference type="Proteomes" id="UP000289152">
    <property type="component" value="Unassembled WGS sequence"/>
</dbReference>
<feature type="region of interest" description="Disordered" evidence="7">
    <location>
        <begin position="57"/>
        <end position="77"/>
    </location>
</feature>
<dbReference type="Gene3D" id="2.40.30.10">
    <property type="entry name" value="Translation factors"/>
    <property type="match status" value="1"/>
</dbReference>
<reference evidence="9 10" key="1">
    <citation type="submission" date="2016-06" db="EMBL/GenBank/DDBJ databases">
        <title>Evolution of pathogenesis and genome organization in the Tremellales.</title>
        <authorList>
            <person name="Cuomo C."/>
            <person name="Litvintseva A."/>
            <person name="Heitman J."/>
            <person name="Chen Y."/>
            <person name="Sun S."/>
            <person name="Springer D."/>
            <person name="Dromer F."/>
            <person name="Young S."/>
            <person name="Zeng Q."/>
            <person name="Chapman S."/>
            <person name="Gujja S."/>
            <person name="Saif S."/>
            <person name="Birren B."/>
        </authorList>
    </citation>
    <scope>NUCLEOTIDE SEQUENCE [LARGE SCALE GENOMIC DNA]</scope>
    <source>
        <strain evidence="9 10">ATCC 28783</strain>
    </source>
</reference>
<dbReference type="SUPFAM" id="SSF63380">
    <property type="entry name" value="Riboflavin synthase domain-like"/>
    <property type="match status" value="1"/>
</dbReference>
<dbReference type="EMBL" id="SDIL01000022">
    <property type="protein sequence ID" value="RXK40118.1"/>
    <property type="molecule type" value="Genomic_DNA"/>
</dbReference>
<evidence type="ECO:0000256" key="4">
    <source>
        <dbReference type="ARBA" id="ARBA00022827"/>
    </source>
</evidence>
<keyword evidence="5" id="KW-0560">Oxidoreductase</keyword>
<comment type="similarity">
    <text evidence="2">Belongs to the flavoprotein pyridine nucleotide cytochrome reductase family.</text>
</comment>
<comment type="caution">
    <text evidence="9">The sequence shown here is derived from an EMBL/GenBank/DDBJ whole genome shotgun (WGS) entry which is preliminary data.</text>
</comment>
<dbReference type="SUPFAM" id="SSF52343">
    <property type="entry name" value="Ferredoxin reductase-like, C-terminal NADP-linked domain"/>
    <property type="match status" value="1"/>
</dbReference>
<dbReference type="InterPro" id="IPR017938">
    <property type="entry name" value="Riboflavin_synthase-like_b-brl"/>
</dbReference>
<dbReference type="CDD" id="cd06183">
    <property type="entry name" value="cyt_b5_reduct_like"/>
    <property type="match status" value="1"/>
</dbReference>
<dbReference type="InParanoid" id="A0A4Q1BQB3"/>
<evidence type="ECO:0000313" key="9">
    <source>
        <dbReference type="EMBL" id="RXK40118.1"/>
    </source>
</evidence>
<evidence type="ECO:0000256" key="7">
    <source>
        <dbReference type="SAM" id="MobiDB-lite"/>
    </source>
</evidence>
<dbReference type="Pfam" id="PF00970">
    <property type="entry name" value="FAD_binding_6"/>
    <property type="match status" value="1"/>
</dbReference>
<dbReference type="GO" id="GO:0016491">
    <property type="term" value="F:oxidoreductase activity"/>
    <property type="evidence" value="ECO:0007669"/>
    <property type="project" value="UniProtKB-KW"/>
</dbReference>
<feature type="domain" description="FAD-binding FR-type" evidence="8">
    <location>
        <begin position="24"/>
        <end position="149"/>
    </location>
</feature>
<dbReference type="STRING" id="5217.A0A4Q1BQB3"/>
<dbReference type="OrthoDB" id="432685at2759"/>
<feature type="binding site" evidence="6">
    <location>
        <position position="117"/>
    </location>
    <ligand>
        <name>FAD</name>
        <dbReference type="ChEBI" id="CHEBI:57692"/>
    </ligand>
</feature>
<dbReference type="PRINTS" id="PR00406">
    <property type="entry name" value="CYTB5RDTASE"/>
</dbReference>
<dbReference type="PANTHER" id="PTHR19370">
    <property type="entry name" value="NADH-CYTOCHROME B5 REDUCTASE"/>
    <property type="match status" value="1"/>
</dbReference>
<keyword evidence="3 6" id="KW-0285">Flavoprotein</keyword>
<feature type="binding site" evidence="6">
    <location>
        <position position="115"/>
    </location>
    <ligand>
        <name>FAD</name>
        <dbReference type="ChEBI" id="CHEBI:57692"/>
    </ligand>
</feature>
<protein>
    <recommendedName>
        <fullName evidence="8">FAD-binding FR-type domain-containing protein</fullName>
    </recommendedName>
</protein>
<feature type="compositionally biased region" description="Polar residues" evidence="7">
    <location>
        <begin position="65"/>
        <end position="74"/>
    </location>
</feature>
<evidence type="ECO:0000256" key="5">
    <source>
        <dbReference type="ARBA" id="ARBA00023002"/>
    </source>
</evidence>
<feature type="binding site" evidence="6">
    <location>
        <position position="100"/>
    </location>
    <ligand>
        <name>FAD</name>
        <dbReference type="ChEBI" id="CHEBI:57692"/>
    </ligand>
</feature>
<evidence type="ECO:0000256" key="6">
    <source>
        <dbReference type="PIRSR" id="PIRSR601834-1"/>
    </source>
</evidence>
<dbReference type="InterPro" id="IPR008333">
    <property type="entry name" value="Cbr1-like_FAD-bd_dom"/>
</dbReference>
<dbReference type="PROSITE" id="PS51384">
    <property type="entry name" value="FAD_FR"/>
    <property type="match status" value="1"/>
</dbReference>
<evidence type="ECO:0000259" key="8">
    <source>
        <dbReference type="PROSITE" id="PS51384"/>
    </source>
</evidence>
<evidence type="ECO:0000256" key="3">
    <source>
        <dbReference type="ARBA" id="ARBA00022630"/>
    </source>
</evidence>
<proteinExistence type="inferred from homology"/>
<feature type="binding site" evidence="6">
    <location>
        <position position="124"/>
    </location>
    <ligand>
        <name>FAD</name>
        <dbReference type="ChEBI" id="CHEBI:57692"/>
    </ligand>
</feature>
<evidence type="ECO:0000313" key="10">
    <source>
        <dbReference type="Proteomes" id="UP000289152"/>
    </source>
</evidence>
<accession>A0A4Q1BQB3</accession>
<dbReference type="InterPro" id="IPR001834">
    <property type="entry name" value="CBR-like"/>
</dbReference>
<dbReference type="InterPro" id="IPR017927">
    <property type="entry name" value="FAD-bd_FR_type"/>
</dbReference>
<evidence type="ECO:0000256" key="2">
    <source>
        <dbReference type="ARBA" id="ARBA00006105"/>
    </source>
</evidence>
<dbReference type="PANTHER" id="PTHR19370:SF184">
    <property type="entry name" value="NADH-CYTOCHROME B5 REDUCTASE-LIKE"/>
    <property type="match status" value="1"/>
</dbReference>
<evidence type="ECO:0000256" key="1">
    <source>
        <dbReference type="ARBA" id="ARBA00001974"/>
    </source>
</evidence>
<comment type="cofactor">
    <cofactor evidence="1 6">
        <name>FAD</name>
        <dbReference type="ChEBI" id="CHEBI:57692"/>
    </cofactor>
</comment>
<feature type="binding site" evidence="6">
    <location>
        <position position="98"/>
    </location>
    <ligand>
        <name>FAD</name>
        <dbReference type="ChEBI" id="CHEBI:57692"/>
    </ligand>
</feature>
<keyword evidence="10" id="KW-1185">Reference proteome</keyword>
<dbReference type="VEuPathDB" id="FungiDB:TREMEDRAFT_68209"/>
<gene>
    <name evidence="9" type="ORF">M231_02575</name>
</gene>